<gene>
    <name evidence="11" type="ORF">THASP1DRAFT_7994</name>
</gene>
<dbReference type="STRING" id="78915.A0A4P9XRC9"/>
<dbReference type="Pfam" id="PF04140">
    <property type="entry name" value="ICMT"/>
    <property type="match status" value="1"/>
</dbReference>
<dbReference type="InterPro" id="IPR025770">
    <property type="entry name" value="PPMT_MeTrfase"/>
</dbReference>
<dbReference type="EMBL" id="KZ992583">
    <property type="protein sequence ID" value="RKP08635.1"/>
    <property type="molecule type" value="Genomic_DNA"/>
</dbReference>
<dbReference type="GO" id="GO:0005789">
    <property type="term" value="C:endoplasmic reticulum membrane"/>
    <property type="evidence" value="ECO:0007669"/>
    <property type="project" value="UniProtKB-SubCell"/>
</dbReference>
<dbReference type="EC" id="2.1.1.100" evidence="3 10"/>
<evidence type="ECO:0000313" key="11">
    <source>
        <dbReference type="EMBL" id="RKP08635.1"/>
    </source>
</evidence>
<evidence type="ECO:0000313" key="12">
    <source>
        <dbReference type="Proteomes" id="UP000271241"/>
    </source>
</evidence>
<sequence length="224" mass="25346">HSPQNVALYSFALGAVCVLGLQLARYGPLPCALGIYITALALFHYLEYFATALWNGHKVNLDSFLLDHSSAYHLANGAGVVEFLLEWLLTPEWKQPGCCADRMDAPLSIGFLLVIGGQLARTLAMATAGRSFNHFVQDRREAGQQLVTQGIYAWMRHPSYFGFYFWALGTQLMLANPFSFMAFIVVLHRFFSERIVYEERALIRIFGRSYVDYKQLVGIMMPFI</sequence>
<comment type="subcellular location">
    <subcellularLocation>
        <location evidence="10">Endoplasmic reticulum membrane</location>
        <topology evidence="10">Multi-pass membrane protein</topology>
    </subcellularLocation>
    <subcellularLocation>
        <location evidence="1">Membrane</location>
        <topology evidence="1">Multi-pass membrane protein</topology>
    </subcellularLocation>
</comment>
<keyword evidence="4 10" id="KW-0489">Methyltransferase</keyword>
<dbReference type="Proteomes" id="UP000271241">
    <property type="component" value="Unassembled WGS sequence"/>
</dbReference>
<keyword evidence="6 10" id="KW-0949">S-adenosyl-L-methionine</keyword>
<keyword evidence="8 10" id="KW-1133">Transmembrane helix</keyword>
<evidence type="ECO:0000256" key="1">
    <source>
        <dbReference type="ARBA" id="ARBA00004141"/>
    </source>
</evidence>
<comment type="catalytic activity">
    <reaction evidence="10">
        <text>[protein]-C-terminal S-[(2E,6E)-farnesyl]-L-cysteine + S-adenosyl-L-methionine = [protein]-C-terminal S-[(2E,6E)-farnesyl]-L-cysteine methyl ester + S-adenosyl-L-homocysteine</text>
        <dbReference type="Rhea" id="RHEA:21672"/>
        <dbReference type="Rhea" id="RHEA-COMP:12125"/>
        <dbReference type="Rhea" id="RHEA-COMP:12126"/>
        <dbReference type="ChEBI" id="CHEBI:57856"/>
        <dbReference type="ChEBI" id="CHEBI:59789"/>
        <dbReference type="ChEBI" id="CHEBI:90510"/>
        <dbReference type="ChEBI" id="CHEBI:90511"/>
        <dbReference type="EC" id="2.1.1.100"/>
    </reaction>
</comment>
<feature type="non-terminal residue" evidence="11">
    <location>
        <position position="1"/>
    </location>
</feature>
<dbReference type="PANTHER" id="PTHR12714:SF9">
    <property type="entry name" value="PROTEIN-S-ISOPRENYLCYSTEINE O-METHYLTRANSFERASE"/>
    <property type="match status" value="1"/>
</dbReference>
<feature type="transmembrane region" description="Helical" evidence="10">
    <location>
        <begin position="163"/>
        <end position="187"/>
    </location>
</feature>
<evidence type="ECO:0000256" key="7">
    <source>
        <dbReference type="ARBA" id="ARBA00022692"/>
    </source>
</evidence>
<feature type="transmembrane region" description="Helical" evidence="10">
    <location>
        <begin position="31"/>
        <end position="50"/>
    </location>
</feature>
<dbReference type="PROSITE" id="PS51564">
    <property type="entry name" value="SAM_ICMT"/>
    <property type="match status" value="1"/>
</dbReference>
<evidence type="ECO:0000256" key="5">
    <source>
        <dbReference type="ARBA" id="ARBA00022679"/>
    </source>
</evidence>
<evidence type="ECO:0000256" key="10">
    <source>
        <dbReference type="RuleBase" id="RU362022"/>
    </source>
</evidence>
<evidence type="ECO:0000256" key="8">
    <source>
        <dbReference type="ARBA" id="ARBA00022989"/>
    </source>
</evidence>
<evidence type="ECO:0000256" key="6">
    <source>
        <dbReference type="ARBA" id="ARBA00022691"/>
    </source>
</evidence>
<comment type="similarity">
    <text evidence="2 10">Belongs to the class VI-like SAM-binding methyltransferase superfamily. Isoprenylcysteine carboxyl methyltransferase family.</text>
</comment>
<reference evidence="12" key="1">
    <citation type="journal article" date="2018" name="Nat. Microbiol.">
        <title>Leveraging single-cell genomics to expand the fungal tree of life.</title>
        <authorList>
            <person name="Ahrendt S.R."/>
            <person name="Quandt C.A."/>
            <person name="Ciobanu D."/>
            <person name="Clum A."/>
            <person name="Salamov A."/>
            <person name="Andreopoulos B."/>
            <person name="Cheng J.F."/>
            <person name="Woyke T."/>
            <person name="Pelin A."/>
            <person name="Henrissat B."/>
            <person name="Reynolds N.K."/>
            <person name="Benny G.L."/>
            <person name="Smith M.E."/>
            <person name="James T.Y."/>
            <person name="Grigoriev I.V."/>
        </authorList>
    </citation>
    <scope>NUCLEOTIDE SEQUENCE [LARGE SCALE GENOMIC DNA]</scope>
    <source>
        <strain evidence="12">RSA 1356</strain>
    </source>
</reference>
<keyword evidence="7 10" id="KW-0812">Transmembrane</keyword>
<evidence type="ECO:0000256" key="2">
    <source>
        <dbReference type="ARBA" id="ARBA00009140"/>
    </source>
</evidence>
<dbReference type="AlphaFoldDB" id="A0A4P9XRC9"/>
<feature type="transmembrane region" description="Helical" evidence="10">
    <location>
        <begin position="6"/>
        <end position="24"/>
    </location>
</feature>
<dbReference type="InterPro" id="IPR007269">
    <property type="entry name" value="ICMT_MeTrfase"/>
</dbReference>
<accession>A0A4P9XRC9</accession>
<dbReference type="PANTHER" id="PTHR12714">
    <property type="entry name" value="PROTEIN-S ISOPRENYLCYSTEINE O-METHYLTRANSFERASE"/>
    <property type="match status" value="1"/>
</dbReference>
<evidence type="ECO:0000256" key="3">
    <source>
        <dbReference type="ARBA" id="ARBA00012151"/>
    </source>
</evidence>
<feature type="non-terminal residue" evidence="11">
    <location>
        <position position="224"/>
    </location>
</feature>
<feature type="transmembrane region" description="Helical" evidence="10">
    <location>
        <begin position="109"/>
        <end position="128"/>
    </location>
</feature>
<name>A0A4P9XRC9_9FUNG</name>
<proteinExistence type="inferred from homology"/>
<keyword evidence="9 10" id="KW-0472">Membrane</keyword>
<evidence type="ECO:0000256" key="4">
    <source>
        <dbReference type="ARBA" id="ARBA00022603"/>
    </source>
</evidence>
<dbReference type="Gene3D" id="1.20.120.1630">
    <property type="match status" value="1"/>
</dbReference>
<dbReference type="OrthoDB" id="422086at2759"/>
<evidence type="ECO:0000256" key="9">
    <source>
        <dbReference type="ARBA" id="ARBA00023136"/>
    </source>
</evidence>
<organism evidence="11 12">
    <name type="scientific">Thamnocephalis sphaerospora</name>
    <dbReference type="NCBI Taxonomy" id="78915"/>
    <lineage>
        <taxon>Eukaryota</taxon>
        <taxon>Fungi</taxon>
        <taxon>Fungi incertae sedis</taxon>
        <taxon>Zoopagomycota</taxon>
        <taxon>Zoopagomycotina</taxon>
        <taxon>Zoopagomycetes</taxon>
        <taxon>Zoopagales</taxon>
        <taxon>Sigmoideomycetaceae</taxon>
        <taxon>Thamnocephalis</taxon>
    </lineage>
</organism>
<keyword evidence="5 11" id="KW-0808">Transferase</keyword>
<keyword evidence="10" id="KW-0256">Endoplasmic reticulum</keyword>
<keyword evidence="12" id="KW-1185">Reference proteome</keyword>
<dbReference type="GO" id="GO:0004671">
    <property type="term" value="F:protein C-terminal S-isoprenylcysteine carboxyl O-methyltransferase activity"/>
    <property type="evidence" value="ECO:0007669"/>
    <property type="project" value="UniProtKB-EC"/>
</dbReference>
<dbReference type="GO" id="GO:0032259">
    <property type="term" value="P:methylation"/>
    <property type="evidence" value="ECO:0007669"/>
    <property type="project" value="UniProtKB-KW"/>
</dbReference>
<protein>
    <recommendedName>
        <fullName evidence="3 10">Protein-S-isoprenylcysteine O-methyltransferase</fullName>
        <ecNumber evidence="3 10">2.1.1.100</ecNumber>
    </recommendedName>
</protein>